<comment type="caution">
    <text evidence="3">The sequence shown here is derived from an EMBL/GenBank/DDBJ whole genome shotgun (WGS) entry which is preliminary data.</text>
</comment>
<feature type="compositionally biased region" description="Basic and acidic residues" evidence="1">
    <location>
        <begin position="1"/>
        <end position="17"/>
    </location>
</feature>
<evidence type="ECO:0000256" key="2">
    <source>
        <dbReference type="SAM" id="Phobius"/>
    </source>
</evidence>
<feature type="region of interest" description="Disordered" evidence="1">
    <location>
        <begin position="1"/>
        <end position="27"/>
    </location>
</feature>
<evidence type="ECO:0000313" key="3">
    <source>
        <dbReference type="EMBL" id="GAA2485190.1"/>
    </source>
</evidence>
<keyword evidence="2" id="KW-1133">Transmembrane helix</keyword>
<proteinExistence type="predicted"/>
<keyword evidence="2" id="KW-0472">Membrane</keyword>
<keyword evidence="4" id="KW-1185">Reference proteome</keyword>
<name>A0ABP5YQ78_9MICO</name>
<feature type="transmembrane region" description="Helical" evidence="2">
    <location>
        <begin position="79"/>
        <end position="102"/>
    </location>
</feature>
<keyword evidence="2" id="KW-0812">Transmembrane</keyword>
<evidence type="ECO:0000256" key="1">
    <source>
        <dbReference type="SAM" id="MobiDB-lite"/>
    </source>
</evidence>
<accession>A0ABP5YQ78</accession>
<protein>
    <submittedName>
        <fullName evidence="3">Uncharacterized protein</fullName>
    </submittedName>
</protein>
<dbReference type="EMBL" id="BAAARE010000009">
    <property type="protein sequence ID" value="GAA2485190.1"/>
    <property type="molecule type" value="Genomic_DNA"/>
</dbReference>
<dbReference type="Proteomes" id="UP001500730">
    <property type="component" value="Unassembled WGS sequence"/>
</dbReference>
<sequence>MFDRLSQRLGRASERYPEQAPASGATADRGPGFLASWWAVAVGAVLTVAGAAGALWGLVSLHGALAPDNVTNPLREIGVVIGVGALVVGAVPCLGGLALVVASSRRRRRVRPSA</sequence>
<dbReference type="RefSeq" id="WP_344255123.1">
    <property type="nucleotide sequence ID" value="NZ_BAAARE010000009.1"/>
</dbReference>
<feature type="transmembrane region" description="Helical" evidence="2">
    <location>
        <begin position="37"/>
        <end position="59"/>
    </location>
</feature>
<reference evidence="4" key="1">
    <citation type="journal article" date="2019" name="Int. J. Syst. Evol. Microbiol.">
        <title>The Global Catalogue of Microorganisms (GCM) 10K type strain sequencing project: providing services to taxonomists for standard genome sequencing and annotation.</title>
        <authorList>
            <consortium name="The Broad Institute Genomics Platform"/>
            <consortium name="The Broad Institute Genome Sequencing Center for Infectious Disease"/>
            <person name="Wu L."/>
            <person name="Ma J."/>
        </authorList>
    </citation>
    <scope>NUCLEOTIDE SEQUENCE [LARGE SCALE GENOMIC DNA]</scope>
    <source>
        <strain evidence="4">JCM 16259</strain>
    </source>
</reference>
<organism evidence="3 4">
    <name type="scientific">Terrabacter carboxydivorans</name>
    <dbReference type="NCBI Taxonomy" id="619730"/>
    <lineage>
        <taxon>Bacteria</taxon>
        <taxon>Bacillati</taxon>
        <taxon>Actinomycetota</taxon>
        <taxon>Actinomycetes</taxon>
        <taxon>Micrococcales</taxon>
        <taxon>Intrasporangiaceae</taxon>
        <taxon>Terrabacter</taxon>
    </lineage>
</organism>
<evidence type="ECO:0000313" key="4">
    <source>
        <dbReference type="Proteomes" id="UP001500730"/>
    </source>
</evidence>
<gene>
    <name evidence="3" type="ORF">GCM10009858_23810</name>
</gene>